<protein>
    <recommendedName>
        <fullName evidence="2">Myb-like domain-containing protein</fullName>
    </recommendedName>
</protein>
<dbReference type="Proteomes" id="UP000663825">
    <property type="component" value="Unassembled WGS sequence"/>
</dbReference>
<organism evidence="3 4">
    <name type="scientific">Rotaria socialis</name>
    <dbReference type="NCBI Taxonomy" id="392032"/>
    <lineage>
        <taxon>Eukaryota</taxon>
        <taxon>Metazoa</taxon>
        <taxon>Spiralia</taxon>
        <taxon>Gnathifera</taxon>
        <taxon>Rotifera</taxon>
        <taxon>Eurotatoria</taxon>
        <taxon>Bdelloidea</taxon>
        <taxon>Philodinida</taxon>
        <taxon>Philodinidae</taxon>
        <taxon>Rotaria</taxon>
    </lineage>
</organism>
<gene>
    <name evidence="3" type="ORF">TIS948_LOCUS12029</name>
</gene>
<sequence>MNDTIEENKIEVLPPIPNVIEDSIASRTKEITKRPKRERSPTHQVQPSAPKIKKIKEVAPKLSDKTKWTMEEQKQFFSALRIYGKNFDALGQCFNTRRRLVNPEAQKRTFGQIRCFYYRSFRTVSKLCTFTEEEKVNVDSLELRSVLAYLCLKPKVKCFDKKPTISVLHQLIRNGSAFLRAKGQREHVSIIGKALKPPKTSNTLGTTKQSDRTLSKHIRILLSPASPNAYMRVALSCRYPHVEVLVSRTTTLYELIDRLTQYWQLNNHAQSLFKDDLSMEQLFLYPHGSYLSSSFIDLPSVSTDSNPVLDLASSRKQSIANIDKQCRSRSDSEISTEPVVDPSLTLLQSNAILKRNNLSENEFPNESTVISISPSSTPSPSVSFPSSSSSTSIVTINNKSNLARTAILLAAKRAASNNPTNNYDTSTFTLNDGTEDEADSSSTSFKQRLDFLDLIDEFPSEDEIESDANASVPVSTTTTTTTATSSMSVNNSTAVTLTDISQGISRANSLFSTLTIGELQKLLQRTKELRLNYDFTSLLRTSNATDCVSPASFLHYVIQTANQCLTTMADRQSQSEIKTTKKTNTKKQQISKSKCFCSCCSHQHSFSTKDQRRSSVKAANSPNTEMCALLPMSQSMSTQDMITSAHDDIFTMTNSLQNHMNNNISKVSDGDSHNKSFTLSQNDEQPDIFDTRSWPADTGRRSLEQNQPPALSTATASVNTTTEIPSVLTLLLPMMNGTESTSVPQTKQSSIIFSSNNGVIDDPLIQSLAAEQAASAHNYDLLSHRYKRVRRPLRYGDQSTRPSNIQFLINANINAQQTAAANQRLLYNINNTSDLTASSNDVFHNDCENPSNIFEKTFQNFSSFSIADDLLNDNTNMSTVSLSTTIVNAALQSDTSRLRLDWPDNMSDLSFGSFPDLLESNTLSSTPGELNNFEQSTVTNINEQHKCVSENSISDAVFAINNTTN</sequence>
<feature type="compositionally biased region" description="Polar residues" evidence="1">
    <location>
        <begin position="704"/>
        <end position="717"/>
    </location>
</feature>
<dbReference type="EMBL" id="CAJNXB010001761">
    <property type="protein sequence ID" value="CAF3192099.1"/>
    <property type="molecule type" value="Genomic_DNA"/>
</dbReference>
<accession>A0A817Q6L1</accession>
<dbReference type="OrthoDB" id="515799at2759"/>
<evidence type="ECO:0000313" key="4">
    <source>
        <dbReference type="Proteomes" id="UP000663825"/>
    </source>
</evidence>
<evidence type="ECO:0000259" key="2">
    <source>
        <dbReference type="SMART" id="SM00717"/>
    </source>
</evidence>
<feature type="compositionally biased region" description="Basic and acidic residues" evidence="1">
    <location>
        <begin position="27"/>
        <end position="41"/>
    </location>
</feature>
<feature type="region of interest" description="Disordered" evidence="1">
    <location>
        <begin position="23"/>
        <end position="49"/>
    </location>
</feature>
<evidence type="ECO:0000313" key="3">
    <source>
        <dbReference type="EMBL" id="CAF3192099.1"/>
    </source>
</evidence>
<reference evidence="3" key="1">
    <citation type="submission" date="2021-02" db="EMBL/GenBank/DDBJ databases">
        <authorList>
            <person name="Nowell W R."/>
        </authorList>
    </citation>
    <scope>NUCLEOTIDE SEQUENCE</scope>
</reference>
<dbReference type="SMART" id="SM00717">
    <property type="entry name" value="SANT"/>
    <property type="match status" value="1"/>
</dbReference>
<evidence type="ECO:0000256" key="1">
    <source>
        <dbReference type="SAM" id="MobiDB-lite"/>
    </source>
</evidence>
<proteinExistence type="predicted"/>
<feature type="compositionally biased region" description="Polar residues" evidence="1">
    <location>
        <begin position="416"/>
        <end position="432"/>
    </location>
</feature>
<feature type="region of interest" description="Disordered" evidence="1">
    <location>
        <begin position="368"/>
        <end position="388"/>
    </location>
</feature>
<comment type="caution">
    <text evidence="3">The sequence shown here is derived from an EMBL/GenBank/DDBJ whole genome shotgun (WGS) entry which is preliminary data.</text>
</comment>
<dbReference type="InterPro" id="IPR009057">
    <property type="entry name" value="Homeodomain-like_sf"/>
</dbReference>
<feature type="region of interest" description="Disordered" evidence="1">
    <location>
        <begin position="416"/>
        <end position="442"/>
    </location>
</feature>
<dbReference type="Gene3D" id="1.10.10.60">
    <property type="entry name" value="Homeodomain-like"/>
    <property type="match status" value="1"/>
</dbReference>
<dbReference type="AlphaFoldDB" id="A0A817Q6L1"/>
<feature type="domain" description="Myb-like" evidence="2">
    <location>
        <begin position="64"/>
        <end position="123"/>
    </location>
</feature>
<feature type="region of interest" description="Disordered" evidence="1">
    <location>
        <begin position="663"/>
        <end position="717"/>
    </location>
</feature>
<dbReference type="InterPro" id="IPR001005">
    <property type="entry name" value="SANT/Myb"/>
</dbReference>
<dbReference type="SUPFAM" id="SSF46689">
    <property type="entry name" value="Homeodomain-like"/>
    <property type="match status" value="1"/>
</dbReference>
<name>A0A817Q6L1_9BILA</name>